<dbReference type="Proteomes" id="UP001595705">
    <property type="component" value="Unassembled WGS sequence"/>
</dbReference>
<protein>
    <recommendedName>
        <fullName evidence="3">Ribbon-helix-helix protein, CopG family</fullName>
    </recommendedName>
</protein>
<accession>A0ABV7XG88</accession>
<gene>
    <name evidence="1" type="ORF">ACFONC_03275</name>
</gene>
<comment type="caution">
    <text evidence="1">The sequence shown here is derived from an EMBL/GenBank/DDBJ whole genome shotgun (WGS) entry which is preliminary data.</text>
</comment>
<dbReference type="EMBL" id="JBHRYA010000002">
    <property type="protein sequence ID" value="MFC3715171.1"/>
    <property type="molecule type" value="Genomic_DNA"/>
</dbReference>
<dbReference type="InterPro" id="IPR010985">
    <property type="entry name" value="Ribbon_hlx_hlx"/>
</dbReference>
<evidence type="ECO:0008006" key="3">
    <source>
        <dbReference type="Google" id="ProtNLM"/>
    </source>
</evidence>
<sequence length="63" mass="7337">MAAKPANDPRPFLRVRLEEADRDRLKVIAAERRITIQDLMTQALNAWLSSRRYPKLEGQDTDE</sequence>
<name>A0ABV7XG88_9GAMM</name>
<evidence type="ECO:0000313" key="1">
    <source>
        <dbReference type="EMBL" id="MFC3715171.1"/>
    </source>
</evidence>
<dbReference type="Gene3D" id="1.10.1220.10">
    <property type="entry name" value="Met repressor-like"/>
    <property type="match status" value="1"/>
</dbReference>
<evidence type="ECO:0000313" key="2">
    <source>
        <dbReference type="Proteomes" id="UP001595705"/>
    </source>
</evidence>
<proteinExistence type="predicted"/>
<organism evidence="1 2">
    <name type="scientific">Luteimonas soli</name>
    <dbReference type="NCBI Taxonomy" id="1648966"/>
    <lineage>
        <taxon>Bacteria</taxon>
        <taxon>Pseudomonadati</taxon>
        <taxon>Pseudomonadota</taxon>
        <taxon>Gammaproteobacteria</taxon>
        <taxon>Lysobacterales</taxon>
        <taxon>Lysobacteraceae</taxon>
        <taxon>Luteimonas</taxon>
    </lineage>
</organism>
<dbReference type="SUPFAM" id="SSF47598">
    <property type="entry name" value="Ribbon-helix-helix"/>
    <property type="match status" value="1"/>
</dbReference>
<reference evidence="2" key="1">
    <citation type="journal article" date="2019" name="Int. J. Syst. Evol. Microbiol.">
        <title>The Global Catalogue of Microorganisms (GCM) 10K type strain sequencing project: providing services to taxonomists for standard genome sequencing and annotation.</title>
        <authorList>
            <consortium name="The Broad Institute Genomics Platform"/>
            <consortium name="The Broad Institute Genome Sequencing Center for Infectious Disease"/>
            <person name="Wu L."/>
            <person name="Ma J."/>
        </authorList>
    </citation>
    <scope>NUCLEOTIDE SEQUENCE [LARGE SCALE GENOMIC DNA]</scope>
    <source>
        <strain evidence="2">KCTC 42441</strain>
    </source>
</reference>
<dbReference type="RefSeq" id="WP_386742276.1">
    <property type="nucleotide sequence ID" value="NZ_JBHRYA010000002.1"/>
</dbReference>
<keyword evidence="2" id="KW-1185">Reference proteome</keyword>
<dbReference type="InterPro" id="IPR013321">
    <property type="entry name" value="Arc_rbn_hlx_hlx"/>
</dbReference>